<feature type="transmembrane region" description="Helical" evidence="6">
    <location>
        <begin position="308"/>
        <end position="331"/>
    </location>
</feature>
<dbReference type="InterPro" id="IPR002293">
    <property type="entry name" value="AA/rel_permease1"/>
</dbReference>
<dbReference type="Proteomes" id="UP001337655">
    <property type="component" value="Unassembled WGS sequence"/>
</dbReference>
<comment type="subcellular location">
    <subcellularLocation>
        <location evidence="1">Membrane</location>
        <topology evidence="1">Multi-pass membrane protein</topology>
    </subcellularLocation>
</comment>
<keyword evidence="5 6" id="KW-0472">Membrane</keyword>
<accession>A0AAV9PPT5</accession>
<evidence type="ECO:0000256" key="6">
    <source>
        <dbReference type="SAM" id="Phobius"/>
    </source>
</evidence>
<feature type="transmembrane region" description="Helical" evidence="6">
    <location>
        <begin position="42"/>
        <end position="64"/>
    </location>
</feature>
<dbReference type="GO" id="GO:0016020">
    <property type="term" value="C:membrane"/>
    <property type="evidence" value="ECO:0007669"/>
    <property type="project" value="UniProtKB-SubCell"/>
</dbReference>
<feature type="transmembrane region" description="Helical" evidence="6">
    <location>
        <begin position="266"/>
        <end position="287"/>
    </location>
</feature>
<feature type="transmembrane region" description="Helical" evidence="6">
    <location>
        <begin position="192"/>
        <end position="212"/>
    </location>
</feature>
<gene>
    <name evidence="7" type="ORF">LTR77_000971</name>
</gene>
<dbReference type="PANTHER" id="PTHR45649:SF13">
    <property type="entry name" value="THIAMINE TRANSPORTER THI9"/>
    <property type="match status" value="1"/>
</dbReference>
<evidence type="ECO:0000256" key="4">
    <source>
        <dbReference type="ARBA" id="ARBA00022989"/>
    </source>
</evidence>
<keyword evidence="2" id="KW-0813">Transport</keyword>
<dbReference type="AlphaFoldDB" id="A0AAV9PPT5"/>
<evidence type="ECO:0000256" key="3">
    <source>
        <dbReference type="ARBA" id="ARBA00022692"/>
    </source>
</evidence>
<dbReference type="Gene3D" id="1.20.1740.10">
    <property type="entry name" value="Amino acid/polyamine transporter I"/>
    <property type="match status" value="1"/>
</dbReference>
<feature type="transmembrane region" description="Helical" evidence="6">
    <location>
        <begin position="16"/>
        <end position="35"/>
    </location>
</feature>
<evidence type="ECO:0000313" key="7">
    <source>
        <dbReference type="EMBL" id="KAK5175831.1"/>
    </source>
</evidence>
<reference evidence="7 8" key="1">
    <citation type="submission" date="2023-08" db="EMBL/GenBank/DDBJ databases">
        <title>Black Yeasts Isolated from many extreme environments.</title>
        <authorList>
            <person name="Coleine C."/>
            <person name="Stajich J.E."/>
            <person name="Selbmann L."/>
        </authorList>
    </citation>
    <scope>NUCLEOTIDE SEQUENCE [LARGE SCALE GENOMIC DNA]</scope>
    <source>
        <strain evidence="7 8">CCFEE 5935</strain>
    </source>
</reference>
<sequence>MLIILYPDSAAVQKGWFSWCMSASITILAVVPNCVSPRTVRFLLRLCAYSTFMLIAMYLIWFPVAASRRKGFQSVEIFTTFYNGINYGVDEEGNTVKEASDSYCWVVGVLFGAWEFYGYDASVHLAEETHEASSVVAKGMWSGTLATWVLSIPILALTILCMQDFQGVVNGGYPNNFAEYCVQLLGRNGACAFLFLIWFDGILCTAVCVLSAQRITFAIARDGILPCSRFLSRVTDRHHLPVNAGVLVAVLSIAINAAVIGSYVAFSALTAAATVGTNLSYLIPIVARQTVGKKNFKPAKWHLGRWSLPVSCVAAGYIMFLFVVLMLPQIYPVTAETLNYCPVVIGSIAIIALGGWFFPFQLGGRYWFAGPKRTISEVEVREARVKRDDQS</sequence>
<protein>
    <submittedName>
        <fullName evidence="7">Uncharacterized protein</fullName>
    </submittedName>
</protein>
<dbReference type="PIRSF" id="PIRSF006060">
    <property type="entry name" value="AA_transporter"/>
    <property type="match status" value="1"/>
</dbReference>
<organism evidence="7 8">
    <name type="scientific">Saxophila tyrrhenica</name>
    <dbReference type="NCBI Taxonomy" id="1690608"/>
    <lineage>
        <taxon>Eukaryota</taxon>
        <taxon>Fungi</taxon>
        <taxon>Dikarya</taxon>
        <taxon>Ascomycota</taxon>
        <taxon>Pezizomycotina</taxon>
        <taxon>Dothideomycetes</taxon>
        <taxon>Dothideomycetidae</taxon>
        <taxon>Mycosphaerellales</taxon>
        <taxon>Extremaceae</taxon>
        <taxon>Saxophila</taxon>
    </lineage>
</organism>
<evidence type="ECO:0000256" key="5">
    <source>
        <dbReference type="ARBA" id="ARBA00023136"/>
    </source>
</evidence>
<dbReference type="EMBL" id="JAVRRT010000001">
    <property type="protein sequence ID" value="KAK5175831.1"/>
    <property type="molecule type" value="Genomic_DNA"/>
</dbReference>
<keyword evidence="8" id="KW-1185">Reference proteome</keyword>
<comment type="caution">
    <text evidence="7">The sequence shown here is derived from an EMBL/GenBank/DDBJ whole genome shotgun (WGS) entry which is preliminary data.</text>
</comment>
<dbReference type="GO" id="GO:0022857">
    <property type="term" value="F:transmembrane transporter activity"/>
    <property type="evidence" value="ECO:0007669"/>
    <property type="project" value="InterPro"/>
</dbReference>
<proteinExistence type="predicted"/>
<name>A0AAV9PPT5_9PEZI</name>
<evidence type="ECO:0000256" key="1">
    <source>
        <dbReference type="ARBA" id="ARBA00004141"/>
    </source>
</evidence>
<dbReference type="RefSeq" id="XP_064664469.1">
    <property type="nucleotide sequence ID" value="XM_064798235.1"/>
</dbReference>
<keyword evidence="3 6" id="KW-0812">Transmembrane</keyword>
<dbReference type="PANTHER" id="PTHR45649">
    <property type="entry name" value="AMINO-ACID PERMEASE BAT1"/>
    <property type="match status" value="1"/>
</dbReference>
<evidence type="ECO:0000256" key="2">
    <source>
        <dbReference type="ARBA" id="ARBA00022448"/>
    </source>
</evidence>
<dbReference type="GeneID" id="89922320"/>
<dbReference type="Pfam" id="PF13520">
    <property type="entry name" value="AA_permease_2"/>
    <property type="match status" value="1"/>
</dbReference>
<feature type="transmembrane region" description="Helical" evidence="6">
    <location>
        <begin position="240"/>
        <end position="260"/>
    </location>
</feature>
<evidence type="ECO:0000313" key="8">
    <source>
        <dbReference type="Proteomes" id="UP001337655"/>
    </source>
</evidence>
<keyword evidence="4 6" id="KW-1133">Transmembrane helix</keyword>
<feature type="transmembrane region" description="Helical" evidence="6">
    <location>
        <begin position="337"/>
        <end position="358"/>
    </location>
</feature>